<gene>
    <name evidence="2" type="ORF">BHM03_00001100</name>
</gene>
<sequence length="215" mass="23288">MALLFRRLSHSSTEASLCMRLSSSCTATIASAPTSNDTFPTPSAADDGFYICSPASSLLKPLLLCSFSLPRAPLQRHCVSRATLHHSPSPPSLSEEPLPQSLSAMPSAAATQPRRRPLLQPLPSHSKGHHSPTPLLRSHSRVAVPCYSPCRPTLRATARQLLFCEATATGRLLRSLSRRLTPSKPQLPVDSSFEASAASRLLLRSRDLCFPTKIE</sequence>
<dbReference type="EMBL" id="KV875454">
    <property type="protein sequence ID" value="RZR70699.1"/>
    <property type="molecule type" value="Genomic_DNA"/>
</dbReference>
<reference evidence="2" key="1">
    <citation type="journal article" date="2018" name="Data Brief">
        <title>Genome sequence data from 17 accessions of Ensete ventricosum, a staple food crop for millions in Ethiopia.</title>
        <authorList>
            <person name="Yemataw Z."/>
            <person name="Muzemil S."/>
            <person name="Ambachew D."/>
            <person name="Tripathi L."/>
            <person name="Tesfaye K."/>
            <person name="Chala A."/>
            <person name="Farbos A."/>
            <person name="O'Neill P."/>
            <person name="Moore K."/>
            <person name="Grant M."/>
            <person name="Studholme D.J."/>
        </authorList>
    </citation>
    <scope>NUCLEOTIDE SEQUENCE [LARGE SCALE GENOMIC DNA]</scope>
    <source>
        <tissue evidence="2">Leaf</tissue>
    </source>
</reference>
<accession>A0A445M8Y4</accession>
<evidence type="ECO:0000256" key="1">
    <source>
        <dbReference type="SAM" id="MobiDB-lite"/>
    </source>
</evidence>
<feature type="compositionally biased region" description="Low complexity" evidence="1">
    <location>
        <begin position="92"/>
        <end position="103"/>
    </location>
</feature>
<organism evidence="2">
    <name type="scientific">Ensete ventricosum</name>
    <name type="common">Abyssinian banana</name>
    <name type="synonym">Musa ensete</name>
    <dbReference type="NCBI Taxonomy" id="4639"/>
    <lineage>
        <taxon>Eukaryota</taxon>
        <taxon>Viridiplantae</taxon>
        <taxon>Streptophyta</taxon>
        <taxon>Embryophyta</taxon>
        <taxon>Tracheophyta</taxon>
        <taxon>Spermatophyta</taxon>
        <taxon>Magnoliopsida</taxon>
        <taxon>Liliopsida</taxon>
        <taxon>Zingiberales</taxon>
        <taxon>Musaceae</taxon>
        <taxon>Ensete</taxon>
    </lineage>
</organism>
<protein>
    <submittedName>
        <fullName evidence="2">Uncharacterized protein</fullName>
    </submittedName>
</protein>
<proteinExistence type="predicted"/>
<dbReference type="AlphaFoldDB" id="A0A445M8Y4"/>
<feature type="region of interest" description="Disordered" evidence="1">
    <location>
        <begin position="83"/>
        <end position="136"/>
    </location>
</feature>
<dbReference type="Proteomes" id="UP000290560">
    <property type="component" value="Unassembled WGS sequence"/>
</dbReference>
<name>A0A445M8Y4_ENSVE</name>
<evidence type="ECO:0000313" key="2">
    <source>
        <dbReference type="EMBL" id="RZR70699.1"/>
    </source>
</evidence>